<dbReference type="GO" id="GO:0000139">
    <property type="term" value="C:Golgi membrane"/>
    <property type="evidence" value="ECO:0007669"/>
    <property type="project" value="UniProtKB-SubCell"/>
</dbReference>
<keyword evidence="4 8" id="KW-1133">Transmembrane helix</keyword>
<evidence type="ECO:0000313" key="11">
    <source>
        <dbReference type="Proteomes" id="UP000001881"/>
    </source>
</evidence>
<feature type="region of interest" description="Disordered" evidence="7">
    <location>
        <begin position="427"/>
        <end position="453"/>
    </location>
</feature>
<feature type="transmembrane region" description="Helical" evidence="8">
    <location>
        <begin position="362"/>
        <end position="385"/>
    </location>
</feature>
<evidence type="ECO:0000256" key="2">
    <source>
        <dbReference type="ARBA" id="ARBA00004394"/>
    </source>
</evidence>
<dbReference type="eggNOG" id="KOG3907">
    <property type="taxonomic scope" value="Eukaryota"/>
</dbReference>
<name>F7WB11_SORMK</name>
<evidence type="ECO:0000256" key="7">
    <source>
        <dbReference type="SAM" id="MobiDB-lite"/>
    </source>
</evidence>
<dbReference type="PANTHER" id="PTHR16133">
    <property type="entry name" value="SOLUTE CARRIER FAMILY 39 ZINC TRANSPORTER , MEMBER 9-RELATED"/>
    <property type="match status" value="1"/>
</dbReference>
<evidence type="ECO:0000256" key="3">
    <source>
        <dbReference type="ARBA" id="ARBA00022692"/>
    </source>
</evidence>
<evidence type="ECO:0000256" key="4">
    <source>
        <dbReference type="ARBA" id="ARBA00022989"/>
    </source>
</evidence>
<evidence type="ECO:0000313" key="10">
    <source>
        <dbReference type="EMBL" id="CCC05399.1"/>
    </source>
</evidence>
<accession>F7WB11</accession>
<comment type="caution">
    <text evidence="10">The sequence shown here is derived from an EMBL/GenBank/DDBJ whole genome shotgun (WGS) entry which is preliminary data.</text>
</comment>
<feature type="signal peptide" evidence="9">
    <location>
        <begin position="1"/>
        <end position="17"/>
    </location>
</feature>
<feature type="region of interest" description="Disordered" evidence="7">
    <location>
        <begin position="177"/>
        <end position="215"/>
    </location>
</feature>
<dbReference type="EMBL" id="CABT02000068">
    <property type="protein sequence ID" value="CCC05399.1"/>
    <property type="molecule type" value="Genomic_DNA"/>
</dbReference>
<protein>
    <submittedName>
        <fullName evidence="10">WGS project CABT00000000 data, contig 2.68</fullName>
    </submittedName>
</protein>
<dbReference type="Pfam" id="PF02535">
    <property type="entry name" value="Zip"/>
    <property type="match status" value="1"/>
</dbReference>
<dbReference type="OrthoDB" id="19859at2759"/>
<dbReference type="VEuPathDB" id="FungiDB:SMAC_08893"/>
<feature type="compositionally biased region" description="Basic and acidic residues" evidence="7">
    <location>
        <begin position="203"/>
        <end position="214"/>
    </location>
</feature>
<dbReference type="InterPro" id="IPR003689">
    <property type="entry name" value="ZIP"/>
</dbReference>
<dbReference type="GO" id="GO:0046873">
    <property type="term" value="F:metal ion transmembrane transporter activity"/>
    <property type="evidence" value="ECO:0007669"/>
    <property type="project" value="InterPro"/>
</dbReference>
<organism evidence="10 11">
    <name type="scientific">Sordaria macrospora (strain ATCC MYA-333 / DSM 997 / K(L3346) / K-hell)</name>
    <dbReference type="NCBI Taxonomy" id="771870"/>
    <lineage>
        <taxon>Eukaryota</taxon>
        <taxon>Fungi</taxon>
        <taxon>Dikarya</taxon>
        <taxon>Ascomycota</taxon>
        <taxon>Pezizomycotina</taxon>
        <taxon>Sordariomycetes</taxon>
        <taxon>Sordariomycetidae</taxon>
        <taxon>Sordariales</taxon>
        <taxon>Sordariaceae</taxon>
        <taxon>Sordaria</taxon>
    </lineage>
</organism>
<dbReference type="OMA" id="DDFPSIC"/>
<gene>
    <name evidence="10" type="ORF">SMAC_08893</name>
</gene>
<feature type="transmembrane region" description="Helical" evidence="8">
    <location>
        <begin position="401"/>
        <end position="420"/>
    </location>
</feature>
<evidence type="ECO:0000256" key="5">
    <source>
        <dbReference type="ARBA" id="ARBA00023034"/>
    </source>
</evidence>
<feature type="chain" id="PRO_5003371248" evidence="9">
    <location>
        <begin position="18"/>
        <end position="478"/>
    </location>
</feature>
<feature type="compositionally biased region" description="Basic and acidic residues" evidence="7">
    <location>
        <begin position="180"/>
        <end position="191"/>
    </location>
</feature>
<evidence type="ECO:0000256" key="1">
    <source>
        <dbReference type="ARBA" id="ARBA00004127"/>
    </source>
</evidence>
<evidence type="ECO:0000256" key="6">
    <source>
        <dbReference type="ARBA" id="ARBA00023136"/>
    </source>
</evidence>
<evidence type="ECO:0000256" key="8">
    <source>
        <dbReference type="SAM" id="Phobius"/>
    </source>
</evidence>
<dbReference type="HOGENOM" id="CLU_028824_0_0_1"/>
<dbReference type="Proteomes" id="UP000001881">
    <property type="component" value="Unassembled WGS sequence"/>
</dbReference>
<evidence type="ECO:0000256" key="9">
    <source>
        <dbReference type="SAM" id="SignalP"/>
    </source>
</evidence>
<dbReference type="InParanoid" id="F7WB11"/>
<keyword evidence="3 8" id="KW-0812">Transmembrane</keyword>
<dbReference type="InterPro" id="IPR045891">
    <property type="entry name" value="ZIP9"/>
</dbReference>
<feature type="transmembrane region" description="Helical" evidence="8">
    <location>
        <begin position="326"/>
        <end position="350"/>
    </location>
</feature>
<feature type="compositionally biased region" description="Polar residues" evidence="7">
    <location>
        <begin position="192"/>
        <end position="202"/>
    </location>
</feature>
<keyword evidence="11" id="KW-1185">Reference proteome</keyword>
<sequence>MGNLLILLALCVRHCRKTYPISSEKWLEANIFPYRWSWPWRTFILNCLCRWAQTDIEQRNRSFFAGALPLSLSLSQSQLRLISSIGVGILVGTSLIVIIPEGIEAVATTNTVQPAHLHNAAAAARRSLMGVGGRSSQQTVNWRIAGNHLEARNSNGDEIPHIKTHKVVTAEQILKSLRKKRDEEPPKEDTKSSFQKSTNPTTEKQEGDDDHHENGLPTFQIGLSLTLGFALMFLIDRLPQHAFASSYQSGPQTRHISLDNLETSSISESVLEGRDGSSETDGFLSSFLSPSPKQARTLATTVGLVIHAAADGIAMGASATTEDMRLGFIIFVAIMVHKAPAAFGLTSVLLRQGLSKRAARGHLIVFSAAAPVGALVTYCIVQLFLGGSDGQVAAEGSGGKQWWTGMLLLFSAGTFLYVAMHAMQEDSNSHDHHSGSSNGYADGSSSQQKRQPKPLRDTMFTVLGMLLPLLTQFGHHHH</sequence>
<proteinExistence type="predicted"/>
<dbReference type="PANTHER" id="PTHR16133:SF0">
    <property type="entry name" value="ZINC_IRON REGULATED TRANSPORTER-RELATED PROTEIN 102B, ISOFORM E"/>
    <property type="match status" value="1"/>
</dbReference>
<keyword evidence="6 8" id="KW-0472">Membrane</keyword>
<keyword evidence="9" id="KW-0732">Signal</keyword>
<comment type="subcellular location">
    <subcellularLocation>
        <location evidence="1">Endomembrane system</location>
        <topology evidence="1">Multi-pass membrane protein</topology>
    </subcellularLocation>
    <subcellularLocation>
        <location evidence="2">Golgi apparatus membrane</location>
    </subcellularLocation>
</comment>
<reference evidence="10 11" key="1">
    <citation type="journal article" date="2010" name="PLoS Genet.">
        <title>De novo assembly of a 40 Mb eukaryotic genome from short sequence reads: Sordaria macrospora, a model organism for fungal morphogenesis.</title>
        <authorList>
            <person name="Nowrousian M."/>
            <person name="Stajich J."/>
            <person name="Chu M."/>
            <person name="Engh I."/>
            <person name="Espagne E."/>
            <person name="Halliday K."/>
            <person name="Kamerewerd J."/>
            <person name="Kempken F."/>
            <person name="Knab B."/>
            <person name="Kuo H.C."/>
            <person name="Osiewacz H.D."/>
            <person name="Poeggeler S."/>
            <person name="Read N."/>
            <person name="Seiler S."/>
            <person name="Smith K."/>
            <person name="Zickler D."/>
            <person name="Kueck U."/>
            <person name="Freitag M."/>
        </authorList>
    </citation>
    <scope>NUCLEOTIDE SEQUENCE [LARGE SCALE GENOMIC DNA]</scope>
    <source>
        <strain evidence="11">ATCC MYA-333 / DSM 997 / K(L3346) / K-hell</strain>
        <tissue evidence="10">Mycelium</tissue>
    </source>
</reference>
<dbReference type="AlphaFoldDB" id="F7WB11"/>
<dbReference type="GO" id="GO:0006829">
    <property type="term" value="P:zinc ion transport"/>
    <property type="evidence" value="ECO:0007669"/>
    <property type="project" value="InterPro"/>
</dbReference>
<keyword evidence="5" id="KW-0333">Golgi apparatus</keyword>
<dbReference type="STRING" id="771870.F7WB11"/>